<protein>
    <recommendedName>
        <fullName evidence="2">UPF0125 protein HS968_05475</fullName>
    </recommendedName>
</protein>
<sequence>MDKRTLSIEVAYALAGEQKLLRLSVPEGCTVREAVLASGMQAHFPDLDLQRAPLGIFGKVVAKPDERLVAEGERVEIYRPLVADPKEVRKQRAARAKARAEGSESLG</sequence>
<dbReference type="PANTHER" id="PTHR37483:SF1">
    <property type="entry name" value="UPF0125 PROTEIN RATB"/>
    <property type="match status" value="1"/>
</dbReference>
<evidence type="ECO:0000256" key="2">
    <source>
        <dbReference type="HAMAP-Rule" id="MF_00460"/>
    </source>
</evidence>
<dbReference type="Proteomes" id="UP000515276">
    <property type="component" value="Chromosome"/>
</dbReference>
<dbReference type="AlphaFoldDB" id="A0A7G5DRZ2"/>
<dbReference type="InterPro" id="IPR016155">
    <property type="entry name" value="Mopterin_synth/thiamin_S_b"/>
</dbReference>
<proteinExistence type="inferred from homology"/>
<evidence type="ECO:0000313" key="4">
    <source>
        <dbReference type="Proteomes" id="UP000515276"/>
    </source>
</evidence>
<dbReference type="PANTHER" id="PTHR37483">
    <property type="entry name" value="UPF0125 PROTEIN RATB"/>
    <property type="match status" value="1"/>
</dbReference>
<reference evidence="3 4" key="1">
    <citation type="journal article" date="2020" name="G3 (Bethesda)">
        <title>CeMbio - The Caenorhabditis elegans Microbiome Resource.</title>
        <authorList>
            <person name="Dirksen P."/>
            <person name="Assie A."/>
            <person name="Zimmermann J."/>
            <person name="Zhang F."/>
            <person name="Tietje A.M."/>
            <person name="Marsh S.A."/>
            <person name="Felix M.A."/>
            <person name="Shapira M."/>
            <person name="Kaleta C."/>
            <person name="Schulenburg H."/>
            <person name="Samuel B."/>
        </authorList>
    </citation>
    <scope>NUCLEOTIDE SEQUENCE [LARGE SCALE GENOMIC DNA]</scope>
    <source>
        <strain evidence="3 4">MSPm1</strain>
    </source>
</reference>
<evidence type="ECO:0000313" key="3">
    <source>
        <dbReference type="EMBL" id="QMV64517.1"/>
    </source>
</evidence>
<dbReference type="Pfam" id="PF03658">
    <property type="entry name" value="Ub-RnfH"/>
    <property type="match status" value="1"/>
</dbReference>
<accession>A0A7G5DRZ2</accession>
<dbReference type="RefSeq" id="WP_182370485.1">
    <property type="nucleotide sequence ID" value="NZ_CP059139.1"/>
</dbReference>
<comment type="similarity">
    <text evidence="1 2">Belongs to the UPF0125 (RnfH) family.</text>
</comment>
<gene>
    <name evidence="3" type="ORF">HS968_05475</name>
</gene>
<dbReference type="InterPro" id="IPR005346">
    <property type="entry name" value="RnfH"/>
</dbReference>
<keyword evidence="4" id="KW-1185">Reference proteome</keyword>
<dbReference type="EMBL" id="CP059139">
    <property type="protein sequence ID" value="QMV64517.1"/>
    <property type="molecule type" value="Genomic_DNA"/>
</dbReference>
<organism evidence="3 4">
    <name type="scientific">Pseudomonas berkeleyensis</name>
    <dbReference type="NCBI Taxonomy" id="2726956"/>
    <lineage>
        <taxon>Bacteria</taxon>
        <taxon>Pseudomonadati</taxon>
        <taxon>Pseudomonadota</taxon>
        <taxon>Gammaproteobacteria</taxon>
        <taxon>Pseudomonadales</taxon>
        <taxon>Pseudomonadaceae</taxon>
        <taxon>Pseudomonas</taxon>
    </lineage>
</organism>
<dbReference type="HAMAP" id="MF_00460">
    <property type="entry name" value="UPF0125_RnfH"/>
    <property type="match status" value="1"/>
</dbReference>
<dbReference type="InterPro" id="IPR037021">
    <property type="entry name" value="RnfH_sf"/>
</dbReference>
<evidence type="ECO:0000256" key="1">
    <source>
        <dbReference type="ARBA" id="ARBA00010645"/>
    </source>
</evidence>
<name>A0A7G5DRZ2_9PSED</name>
<dbReference type="SUPFAM" id="SSF54285">
    <property type="entry name" value="MoaD/ThiS"/>
    <property type="match status" value="1"/>
</dbReference>
<dbReference type="Gene3D" id="3.10.20.280">
    <property type="entry name" value="RnfH-like"/>
    <property type="match status" value="1"/>
</dbReference>
<dbReference type="NCBIfam" id="NF002490">
    <property type="entry name" value="PRK01777.1"/>
    <property type="match status" value="1"/>
</dbReference>